<dbReference type="AlphaFoldDB" id="A0A6J7R7C6"/>
<keyword evidence="1" id="KW-0472">Membrane</keyword>
<organism evidence="2">
    <name type="scientific">freshwater metagenome</name>
    <dbReference type="NCBI Taxonomy" id="449393"/>
    <lineage>
        <taxon>unclassified sequences</taxon>
        <taxon>metagenomes</taxon>
        <taxon>ecological metagenomes</taxon>
    </lineage>
</organism>
<feature type="transmembrane region" description="Helical" evidence="1">
    <location>
        <begin position="57"/>
        <end position="77"/>
    </location>
</feature>
<keyword evidence="1" id="KW-0812">Transmembrane</keyword>
<proteinExistence type="predicted"/>
<gene>
    <name evidence="2" type="ORF">UFOPK4125_00648</name>
</gene>
<sequence length="80" mass="8543">MNFFGIAISNFAPNWSTPEHSWVLRALYLVAAATSLHVIPSALAADGIATASAATMVAVVRAAKLFFRVLFIMSLLVPHS</sequence>
<reference evidence="2" key="1">
    <citation type="submission" date="2020-05" db="EMBL/GenBank/DDBJ databases">
        <authorList>
            <person name="Chiriac C."/>
            <person name="Salcher M."/>
            <person name="Ghai R."/>
            <person name="Kavagutti S V."/>
        </authorList>
    </citation>
    <scope>NUCLEOTIDE SEQUENCE</scope>
</reference>
<evidence type="ECO:0000313" key="2">
    <source>
        <dbReference type="EMBL" id="CAB5024591.1"/>
    </source>
</evidence>
<keyword evidence="1" id="KW-1133">Transmembrane helix</keyword>
<dbReference type="EMBL" id="CAFBPR010000113">
    <property type="protein sequence ID" value="CAB5024591.1"/>
    <property type="molecule type" value="Genomic_DNA"/>
</dbReference>
<protein>
    <submittedName>
        <fullName evidence="2">Unannotated protein</fullName>
    </submittedName>
</protein>
<name>A0A6J7R7C6_9ZZZZ</name>
<feature type="transmembrane region" description="Helical" evidence="1">
    <location>
        <begin position="22"/>
        <end position="45"/>
    </location>
</feature>
<accession>A0A6J7R7C6</accession>
<evidence type="ECO:0000256" key="1">
    <source>
        <dbReference type="SAM" id="Phobius"/>
    </source>
</evidence>